<comment type="caution">
    <text evidence="3">The sequence shown here is derived from an EMBL/GenBank/DDBJ whole genome shotgun (WGS) entry which is preliminary data.</text>
</comment>
<dbReference type="PANTHER" id="PTHR38731">
    <property type="entry name" value="LIPL45-RELATED LIPOPROTEIN-RELATED"/>
    <property type="match status" value="1"/>
</dbReference>
<dbReference type="EMBL" id="AVFL01000002">
    <property type="protein sequence ID" value="EWY42327.1"/>
    <property type="molecule type" value="Genomic_DNA"/>
</dbReference>
<proteinExistence type="predicted"/>
<feature type="domain" description="FecR protein" evidence="2">
    <location>
        <begin position="64"/>
        <end position="164"/>
    </location>
</feature>
<dbReference type="OrthoDB" id="7705200at2"/>
<dbReference type="InterPro" id="IPR006860">
    <property type="entry name" value="FecR"/>
</dbReference>
<organism evidence="3 4">
    <name type="scientific">Skermanella stibiiresistens SB22</name>
    <dbReference type="NCBI Taxonomy" id="1385369"/>
    <lineage>
        <taxon>Bacteria</taxon>
        <taxon>Pseudomonadati</taxon>
        <taxon>Pseudomonadota</taxon>
        <taxon>Alphaproteobacteria</taxon>
        <taxon>Rhodospirillales</taxon>
        <taxon>Azospirillaceae</taxon>
        <taxon>Skermanella</taxon>
    </lineage>
</organism>
<dbReference type="Pfam" id="PF04773">
    <property type="entry name" value="FecR"/>
    <property type="match status" value="1"/>
</dbReference>
<dbReference type="Proteomes" id="UP000019486">
    <property type="component" value="Unassembled WGS sequence"/>
</dbReference>
<dbReference type="AlphaFoldDB" id="W9HCA3"/>
<sequence>MGMMVRLPIVLMLACALAGPALAAGTTVDRTPVGRVIRLEGDGSIVRDRIRSSLLVGSAVFTDDVIESGTAARLTVQFGDGSTLSAGPESRVVVAAYKVDATGARSSAIFSLLAGIVRAVVQKAGLGEFAVQTDTTVASARSTEWTAEVTPAGTAVLGLEGVVEVRSRATGASVDLTRLQGSDVAPGRDPTPPVTWGSARVERTLRLIGPAFR</sequence>
<accession>W9HCA3</accession>
<feature type="signal peptide" evidence="1">
    <location>
        <begin position="1"/>
        <end position="23"/>
    </location>
</feature>
<evidence type="ECO:0000313" key="4">
    <source>
        <dbReference type="Proteomes" id="UP000019486"/>
    </source>
</evidence>
<gene>
    <name evidence="3" type="ORF">N825_19085</name>
</gene>
<keyword evidence="1" id="KW-0732">Signal</keyword>
<evidence type="ECO:0000313" key="3">
    <source>
        <dbReference type="EMBL" id="EWY42327.1"/>
    </source>
</evidence>
<evidence type="ECO:0000256" key="1">
    <source>
        <dbReference type="SAM" id="SignalP"/>
    </source>
</evidence>
<feature type="chain" id="PRO_5004925112" description="FecR protein domain-containing protein" evidence="1">
    <location>
        <begin position="24"/>
        <end position="213"/>
    </location>
</feature>
<keyword evidence="4" id="KW-1185">Reference proteome</keyword>
<evidence type="ECO:0000259" key="2">
    <source>
        <dbReference type="Pfam" id="PF04773"/>
    </source>
</evidence>
<dbReference type="Gene3D" id="2.60.120.1440">
    <property type="match status" value="1"/>
</dbReference>
<reference evidence="3 4" key="1">
    <citation type="submission" date="2013-08" db="EMBL/GenBank/DDBJ databases">
        <title>The genome sequence of Skermanella stibiiresistens.</title>
        <authorList>
            <person name="Zhu W."/>
            <person name="Wang G."/>
        </authorList>
    </citation>
    <scope>NUCLEOTIDE SEQUENCE [LARGE SCALE GENOMIC DNA]</scope>
    <source>
        <strain evidence="3 4">SB22</strain>
    </source>
</reference>
<protein>
    <recommendedName>
        <fullName evidence="2">FecR protein domain-containing protein</fullName>
    </recommendedName>
</protein>
<name>W9HCA3_9PROT</name>
<dbReference type="STRING" id="1385369.N825_19085"/>